<organism evidence="2 3">
    <name type="scientific">Pisolithus tinctorius Marx 270</name>
    <dbReference type="NCBI Taxonomy" id="870435"/>
    <lineage>
        <taxon>Eukaryota</taxon>
        <taxon>Fungi</taxon>
        <taxon>Dikarya</taxon>
        <taxon>Basidiomycota</taxon>
        <taxon>Agaricomycotina</taxon>
        <taxon>Agaricomycetes</taxon>
        <taxon>Agaricomycetidae</taxon>
        <taxon>Boletales</taxon>
        <taxon>Sclerodermatineae</taxon>
        <taxon>Pisolithaceae</taxon>
        <taxon>Pisolithus</taxon>
    </lineage>
</organism>
<feature type="non-terminal residue" evidence="2">
    <location>
        <position position="50"/>
    </location>
</feature>
<feature type="non-terminal residue" evidence="2">
    <location>
        <position position="1"/>
    </location>
</feature>
<dbReference type="InterPro" id="IPR058353">
    <property type="entry name" value="DUF8040"/>
</dbReference>
<evidence type="ECO:0000259" key="1">
    <source>
        <dbReference type="Pfam" id="PF26138"/>
    </source>
</evidence>
<evidence type="ECO:0000313" key="2">
    <source>
        <dbReference type="EMBL" id="KIN95155.1"/>
    </source>
</evidence>
<gene>
    <name evidence="2" type="ORF">M404DRAFT_46966</name>
</gene>
<dbReference type="HOGENOM" id="CLU_200854_1_0_1"/>
<name>A0A0C3NHG2_PISTI</name>
<dbReference type="AlphaFoldDB" id="A0A0C3NHG2"/>
<accession>A0A0C3NHG2</accession>
<dbReference type="Pfam" id="PF26138">
    <property type="entry name" value="DUF8040"/>
    <property type="match status" value="1"/>
</dbReference>
<protein>
    <recommendedName>
        <fullName evidence="1">DUF8040 domain-containing protein</fullName>
    </recommendedName>
</protein>
<dbReference type="EMBL" id="KN832075">
    <property type="protein sequence ID" value="KIN95155.1"/>
    <property type="molecule type" value="Genomic_DNA"/>
</dbReference>
<dbReference type="InParanoid" id="A0A0C3NHG2"/>
<dbReference type="Proteomes" id="UP000054217">
    <property type="component" value="Unassembled WGS sequence"/>
</dbReference>
<sequence>IEEQLAIFLYFCVTGLSSHHVGERFQHTPETVAKYFKLVLVEFSSNPFYS</sequence>
<keyword evidence="3" id="KW-1185">Reference proteome</keyword>
<evidence type="ECO:0000313" key="3">
    <source>
        <dbReference type="Proteomes" id="UP000054217"/>
    </source>
</evidence>
<reference evidence="2 3" key="1">
    <citation type="submission" date="2014-04" db="EMBL/GenBank/DDBJ databases">
        <authorList>
            <consortium name="DOE Joint Genome Institute"/>
            <person name="Kuo A."/>
            <person name="Kohler A."/>
            <person name="Costa M.D."/>
            <person name="Nagy L.G."/>
            <person name="Floudas D."/>
            <person name="Copeland A."/>
            <person name="Barry K.W."/>
            <person name="Cichocki N."/>
            <person name="Veneault-Fourrey C."/>
            <person name="LaButti K."/>
            <person name="Lindquist E.A."/>
            <person name="Lipzen A."/>
            <person name="Lundell T."/>
            <person name="Morin E."/>
            <person name="Murat C."/>
            <person name="Sun H."/>
            <person name="Tunlid A."/>
            <person name="Henrissat B."/>
            <person name="Grigoriev I.V."/>
            <person name="Hibbett D.S."/>
            <person name="Martin F."/>
            <person name="Nordberg H.P."/>
            <person name="Cantor M.N."/>
            <person name="Hua S.X."/>
        </authorList>
    </citation>
    <scope>NUCLEOTIDE SEQUENCE [LARGE SCALE GENOMIC DNA]</scope>
    <source>
        <strain evidence="2 3">Marx 270</strain>
    </source>
</reference>
<feature type="domain" description="DUF8040" evidence="1">
    <location>
        <begin position="1"/>
        <end position="41"/>
    </location>
</feature>
<dbReference type="OrthoDB" id="2635811at2759"/>
<reference evidence="3" key="2">
    <citation type="submission" date="2015-01" db="EMBL/GenBank/DDBJ databases">
        <title>Evolutionary Origins and Diversification of the Mycorrhizal Mutualists.</title>
        <authorList>
            <consortium name="DOE Joint Genome Institute"/>
            <consortium name="Mycorrhizal Genomics Consortium"/>
            <person name="Kohler A."/>
            <person name="Kuo A."/>
            <person name="Nagy L.G."/>
            <person name="Floudas D."/>
            <person name="Copeland A."/>
            <person name="Barry K.W."/>
            <person name="Cichocki N."/>
            <person name="Veneault-Fourrey C."/>
            <person name="LaButti K."/>
            <person name="Lindquist E.A."/>
            <person name="Lipzen A."/>
            <person name="Lundell T."/>
            <person name="Morin E."/>
            <person name="Murat C."/>
            <person name="Riley R."/>
            <person name="Ohm R."/>
            <person name="Sun H."/>
            <person name="Tunlid A."/>
            <person name="Henrissat B."/>
            <person name="Grigoriev I.V."/>
            <person name="Hibbett D.S."/>
            <person name="Martin F."/>
        </authorList>
    </citation>
    <scope>NUCLEOTIDE SEQUENCE [LARGE SCALE GENOMIC DNA]</scope>
    <source>
        <strain evidence="3">Marx 270</strain>
    </source>
</reference>
<proteinExistence type="predicted"/>